<name>A0A1R2CQE8_9CILI</name>
<accession>A0A1R2CQE8</accession>
<feature type="domain" description="Protein kinase" evidence="1">
    <location>
        <begin position="1"/>
        <end position="309"/>
    </location>
</feature>
<organism evidence="2 3">
    <name type="scientific">Stentor coeruleus</name>
    <dbReference type="NCBI Taxonomy" id="5963"/>
    <lineage>
        <taxon>Eukaryota</taxon>
        <taxon>Sar</taxon>
        <taxon>Alveolata</taxon>
        <taxon>Ciliophora</taxon>
        <taxon>Postciliodesmatophora</taxon>
        <taxon>Heterotrichea</taxon>
        <taxon>Heterotrichida</taxon>
        <taxon>Stentoridae</taxon>
        <taxon>Stentor</taxon>
    </lineage>
</organism>
<dbReference type="SUPFAM" id="SSF56112">
    <property type="entry name" value="Protein kinase-like (PK-like)"/>
    <property type="match status" value="1"/>
</dbReference>
<keyword evidence="3" id="KW-1185">Reference proteome</keyword>
<evidence type="ECO:0000313" key="3">
    <source>
        <dbReference type="Proteomes" id="UP000187209"/>
    </source>
</evidence>
<proteinExistence type="predicted"/>
<dbReference type="AlphaFoldDB" id="A0A1R2CQE8"/>
<comment type="caution">
    <text evidence="2">The sequence shown here is derived from an EMBL/GenBank/DDBJ whole genome shotgun (WGS) entry which is preliminary data.</text>
</comment>
<sequence length="693" mass="80992">MDYKWVNKIFQLEHELFSSYLIKLADVKNLRQLESAIQMGVEIVISDGEIIRDNETIQSCIIVCYQSQSIKSLKSLLKPQLIAYKRIFKNNLLAVTLESISGNHRISLITEMYQKTLDDCQEESEDEKLEILTKTAKVLHKLSKQVMFYGKIRPECICIKKDKSIILKYMHMVIFNEKFNKNFDLVVSESNRYLSPELILLQECGLDNSIDMVIQKSSYYSFGLLFLKLFNLDFPDVFFKARGKPALDYILGNSLDMAIHILFKTQVMAFMLRRQEFSIIKKCIKPVLESRWNFKQIIRIMEACKQQRIENKGINVLDKAIPPLREVFYNALTQIFKKFSSVRRKIANNKGIKVLQKLKAWVEKKNLKSTLKNAENVYFSTPCKTNEIPAEAGILVFLYFLIKDVKRDEELALQLYNTLSKVDTNLDYKKLFNDVIKSKHEHIKDLLISEMIVQTYHKDWNYLFPESYLNFPLFKPCQKLTQNQIFYAQAREFFNEEIIVEILSEFCENIQLVKSHILEGLNRVYITALMPSLHGLTTYNLNIFIKDYRDNIRDNINDVHKGATLITMFHELSYFLRRCESKTLLESRSKYTPEKNSGYENFKIKGMTEWEIFHSREESGGKSEMKLFGETLSSINEMAGKFLLNGNFSSIDQFKTMFFNENKKPGLRISMLKGMNYVSFTGLRCGVSLKIHP</sequence>
<dbReference type="Proteomes" id="UP000187209">
    <property type="component" value="Unassembled WGS sequence"/>
</dbReference>
<reference evidence="2 3" key="1">
    <citation type="submission" date="2016-11" db="EMBL/GenBank/DDBJ databases">
        <title>The macronuclear genome of Stentor coeruleus: a giant cell with tiny introns.</title>
        <authorList>
            <person name="Slabodnick M."/>
            <person name="Ruby J.G."/>
            <person name="Reiff S.B."/>
            <person name="Swart E.C."/>
            <person name="Gosai S."/>
            <person name="Prabakaran S."/>
            <person name="Witkowska E."/>
            <person name="Larue G.E."/>
            <person name="Fisher S."/>
            <person name="Freeman R.M."/>
            <person name="Gunawardena J."/>
            <person name="Chu W."/>
            <person name="Stover N.A."/>
            <person name="Gregory B.D."/>
            <person name="Nowacki M."/>
            <person name="Derisi J."/>
            <person name="Roy S.W."/>
            <person name="Marshall W.F."/>
            <person name="Sood P."/>
        </authorList>
    </citation>
    <scope>NUCLEOTIDE SEQUENCE [LARGE SCALE GENOMIC DNA]</scope>
    <source>
        <strain evidence="2">WM001</strain>
    </source>
</reference>
<dbReference type="InterPro" id="IPR011009">
    <property type="entry name" value="Kinase-like_dom_sf"/>
</dbReference>
<dbReference type="GO" id="GO:0005524">
    <property type="term" value="F:ATP binding"/>
    <property type="evidence" value="ECO:0007669"/>
    <property type="project" value="InterPro"/>
</dbReference>
<evidence type="ECO:0000313" key="2">
    <source>
        <dbReference type="EMBL" id="OMJ91203.1"/>
    </source>
</evidence>
<dbReference type="GO" id="GO:0004672">
    <property type="term" value="F:protein kinase activity"/>
    <property type="evidence" value="ECO:0007669"/>
    <property type="project" value="InterPro"/>
</dbReference>
<dbReference type="InterPro" id="IPR000719">
    <property type="entry name" value="Prot_kinase_dom"/>
</dbReference>
<dbReference type="EMBL" id="MPUH01000086">
    <property type="protein sequence ID" value="OMJ91203.1"/>
    <property type="molecule type" value="Genomic_DNA"/>
</dbReference>
<dbReference type="Gene3D" id="1.10.510.10">
    <property type="entry name" value="Transferase(Phosphotransferase) domain 1"/>
    <property type="match status" value="1"/>
</dbReference>
<dbReference type="PROSITE" id="PS50011">
    <property type="entry name" value="PROTEIN_KINASE_DOM"/>
    <property type="match status" value="1"/>
</dbReference>
<evidence type="ECO:0000259" key="1">
    <source>
        <dbReference type="PROSITE" id="PS50011"/>
    </source>
</evidence>
<gene>
    <name evidence="2" type="ORF">SteCoe_6271</name>
</gene>
<protein>
    <recommendedName>
        <fullName evidence="1">Protein kinase domain-containing protein</fullName>
    </recommendedName>
</protein>